<dbReference type="Pfam" id="PF01636">
    <property type="entry name" value="APH"/>
    <property type="match status" value="1"/>
</dbReference>
<proteinExistence type="predicted"/>
<dbReference type="InterPro" id="IPR011009">
    <property type="entry name" value="Kinase-like_dom_sf"/>
</dbReference>
<protein>
    <submittedName>
        <fullName evidence="2">Phosphotransferase</fullName>
    </submittedName>
</protein>
<dbReference type="RefSeq" id="WP_344137876.1">
    <property type="nucleotide sequence ID" value="NZ_BAAALT010000226.1"/>
</dbReference>
<evidence type="ECO:0000313" key="2">
    <source>
        <dbReference type="EMBL" id="GAA1825967.1"/>
    </source>
</evidence>
<evidence type="ECO:0000259" key="1">
    <source>
        <dbReference type="Pfam" id="PF01636"/>
    </source>
</evidence>
<sequence length="321" mass="34781">MGERQRVTRADVAGLVGDVCGRGVADLERLSGGSKKGVYRVRLDDGDTVVLYVWADDENYWPAMPPGEPATPLGDASGLDQFEAATAELRAVGARTPEVLFSQRAHGELGADVALVADLPGGTLERLIDRDPGAAAKALAELGEMLTAMAKRRNPRLGKVIDPTDARDAVDVVRDRALRHLAAAANRVPALAAARERIEQHLLSLAAGLAPRTDYGLIHGELGPDHVLIDRAGRPVLVDIEGLLFFDVEWEHAFTRMRFGDAYPPLRVSGLDGDRLRFYTFAQSLSLVEGPLRLAGGDFPDREFMISIATHHTEQVLRAIM</sequence>
<dbReference type="EMBL" id="BAAALT010000226">
    <property type="protein sequence ID" value="GAA1825967.1"/>
    <property type="molecule type" value="Genomic_DNA"/>
</dbReference>
<dbReference type="InterPro" id="IPR002575">
    <property type="entry name" value="Aminoglycoside_PTrfase"/>
</dbReference>
<accession>A0ABN2MGU0</accession>
<dbReference type="Gene3D" id="3.90.1200.10">
    <property type="match status" value="1"/>
</dbReference>
<reference evidence="3" key="1">
    <citation type="journal article" date="2019" name="Int. J. Syst. Evol. Microbiol.">
        <title>The Global Catalogue of Microorganisms (GCM) 10K type strain sequencing project: providing services to taxonomists for standard genome sequencing and annotation.</title>
        <authorList>
            <consortium name="The Broad Institute Genomics Platform"/>
            <consortium name="The Broad Institute Genome Sequencing Center for Infectious Disease"/>
            <person name="Wu L."/>
            <person name="Ma J."/>
        </authorList>
    </citation>
    <scope>NUCLEOTIDE SEQUENCE [LARGE SCALE GENOMIC DNA]</scope>
    <source>
        <strain evidence="3">JCM 13250</strain>
    </source>
</reference>
<dbReference type="SUPFAM" id="SSF56112">
    <property type="entry name" value="Protein kinase-like (PK-like)"/>
    <property type="match status" value="1"/>
</dbReference>
<dbReference type="Proteomes" id="UP001500218">
    <property type="component" value="Unassembled WGS sequence"/>
</dbReference>
<feature type="domain" description="Aminoglycoside phosphotransferase" evidence="1">
    <location>
        <begin position="27"/>
        <end position="248"/>
    </location>
</feature>
<comment type="caution">
    <text evidence="2">The sequence shown here is derived from an EMBL/GenBank/DDBJ whole genome shotgun (WGS) entry which is preliminary data.</text>
</comment>
<organism evidence="2 3">
    <name type="scientific">Luedemannella flava</name>
    <dbReference type="NCBI Taxonomy" id="349316"/>
    <lineage>
        <taxon>Bacteria</taxon>
        <taxon>Bacillati</taxon>
        <taxon>Actinomycetota</taxon>
        <taxon>Actinomycetes</taxon>
        <taxon>Micromonosporales</taxon>
        <taxon>Micromonosporaceae</taxon>
        <taxon>Luedemannella</taxon>
    </lineage>
</organism>
<name>A0ABN2MGU0_9ACTN</name>
<evidence type="ECO:0000313" key="3">
    <source>
        <dbReference type="Proteomes" id="UP001500218"/>
    </source>
</evidence>
<keyword evidence="3" id="KW-1185">Reference proteome</keyword>
<gene>
    <name evidence="2" type="ORF">GCM10009682_52090</name>
</gene>